<dbReference type="PANTHER" id="PTHR42709">
    <property type="entry name" value="ALKALINE PHOSPHATASE LIKE PROTEIN"/>
    <property type="match status" value="1"/>
</dbReference>
<evidence type="ECO:0000259" key="3">
    <source>
        <dbReference type="Pfam" id="PF09335"/>
    </source>
</evidence>
<sequence>MEQVLDVMVMKYGYLGIFGSLALGIIGLPIPDEVLMTYAGFAVARGTLLMPLAFLSAFLGAITGVTISYMIGRKWGLPLLMRLGPYLHITEDKIASTQKLFTRYGPFLLLVGFFLPGIRHLTAYLAGMAIMDLRRFILFAYAGAFLWSMTFLQLGFALGKDWYRVAVYARHYGFWLLMLAVLISLGVYVWRRGRGNPV</sequence>
<dbReference type="PANTHER" id="PTHR42709:SF9">
    <property type="entry name" value="ALKALINE PHOSPHATASE LIKE PROTEIN"/>
    <property type="match status" value="1"/>
</dbReference>
<dbReference type="Proteomes" id="UP000017973">
    <property type="component" value="Unassembled WGS sequence"/>
</dbReference>
<feature type="transmembrane region" description="Helical" evidence="2">
    <location>
        <begin position="107"/>
        <end position="130"/>
    </location>
</feature>
<keyword evidence="5" id="KW-1185">Reference proteome</keyword>
<dbReference type="HOGENOM" id="CLU_044208_1_0_9"/>
<evidence type="ECO:0000256" key="1">
    <source>
        <dbReference type="ARBA" id="ARBA00010792"/>
    </source>
</evidence>
<keyword evidence="2" id="KW-0472">Membrane</keyword>
<name>V6MED3_9BACL</name>
<dbReference type="EMBL" id="AYJU01000017">
    <property type="protein sequence ID" value="EST53743.1"/>
    <property type="molecule type" value="Genomic_DNA"/>
</dbReference>
<comment type="similarity">
    <text evidence="1">Belongs to the DedA family.</text>
</comment>
<feature type="transmembrane region" description="Helical" evidence="2">
    <location>
        <begin position="136"/>
        <end position="159"/>
    </location>
</feature>
<gene>
    <name evidence="4" type="ORF">T458_23555</name>
</gene>
<evidence type="ECO:0000313" key="5">
    <source>
        <dbReference type="Proteomes" id="UP000017973"/>
    </source>
</evidence>
<comment type="caution">
    <text evidence="4">The sequence shown here is derived from an EMBL/GenBank/DDBJ whole genome shotgun (WGS) entry which is preliminary data.</text>
</comment>
<evidence type="ECO:0000313" key="4">
    <source>
        <dbReference type="EMBL" id="EST53743.1"/>
    </source>
</evidence>
<keyword evidence="2" id="KW-0812">Transmembrane</keyword>
<dbReference type="Pfam" id="PF09335">
    <property type="entry name" value="VTT_dom"/>
    <property type="match status" value="1"/>
</dbReference>
<accession>V6MED3</accession>
<organism evidence="4 5">
    <name type="scientific">Brevibacillus panacihumi W25</name>
    <dbReference type="NCBI Taxonomy" id="1408254"/>
    <lineage>
        <taxon>Bacteria</taxon>
        <taxon>Bacillati</taxon>
        <taxon>Bacillota</taxon>
        <taxon>Bacilli</taxon>
        <taxon>Bacillales</taxon>
        <taxon>Paenibacillaceae</taxon>
        <taxon>Brevibacillus</taxon>
    </lineage>
</organism>
<evidence type="ECO:0000256" key="2">
    <source>
        <dbReference type="SAM" id="Phobius"/>
    </source>
</evidence>
<feature type="transmembrane region" description="Helical" evidence="2">
    <location>
        <begin position="50"/>
        <end position="72"/>
    </location>
</feature>
<dbReference type="InterPro" id="IPR032816">
    <property type="entry name" value="VTT_dom"/>
</dbReference>
<reference evidence="4 5" key="1">
    <citation type="journal article" date="2014" name="Genome Announc.">
        <title>Draft Genome Sequence of Brevibacillus panacihumi Strain W25, a Halotolerant Hydrocarbon-Degrading Bacterium.</title>
        <authorList>
            <person name="Wang X."/>
            <person name="Jin D."/>
            <person name="Zhou L."/>
            <person name="Wu L."/>
            <person name="An W."/>
            <person name="Chen Y."/>
            <person name="Zhao L."/>
        </authorList>
    </citation>
    <scope>NUCLEOTIDE SEQUENCE [LARGE SCALE GENOMIC DNA]</scope>
    <source>
        <strain evidence="4 5">W25</strain>
    </source>
</reference>
<feature type="domain" description="VTT" evidence="3">
    <location>
        <begin position="30"/>
        <end position="155"/>
    </location>
</feature>
<dbReference type="RefSeq" id="WP_023558504.1">
    <property type="nucleotide sequence ID" value="NZ_KI629785.1"/>
</dbReference>
<dbReference type="AlphaFoldDB" id="V6MED3"/>
<feature type="transmembrane region" description="Helical" evidence="2">
    <location>
        <begin position="12"/>
        <end position="30"/>
    </location>
</feature>
<dbReference type="InterPro" id="IPR051311">
    <property type="entry name" value="DedA_domain"/>
</dbReference>
<protein>
    <submittedName>
        <fullName evidence="4">Alkaline phosphatase</fullName>
    </submittedName>
</protein>
<dbReference type="eggNOG" id="COG0586">
    <property type="taxonomic scope" value="Bacteria"/>
</dbReference>
<keyword evidence="2" id="KW-1133">Transmembrane helix</keyword>
<feature type="transmembrane region" description="Helical" evidence="2">
    <location>
        <begin position="171"/>
        <end position="190"/>
    </location>
</feature>
<dbReference type="GO" id="GO:0005886">
    <property type="term" value="C:plasma membrane"/>
    <property type="evidence" value="ECO:0007669"/>
    <property type="project" value="TreeGrafter"/>
</dbReference>
<proteinExistence type="inferred from homology"/>
<dbReference type="PATRIC" id="fig|1408254.3.peg.4630"/>